<evidence type="ECO:0000313" key="2">
    <source>
        <dbReference type="EMBL" id="KAF0981963.1"/>
    </source>
</evidence>
<dbReference type="Proteomes" id="UP000444721">
    <property type="component" value="Unassembled WGS sequence"/>
</dbReference>
<keyword evidence="1" id="KW-1133">Transmembrane helix</keyword>
<proteinExistence type="predicted"/>
<dbReference type="GO" id="GO:0005886">
    <property type="term" value="C:plasma membrane"/>
    <property type="evidence" value="ECO:0007669"/>
    <property type="project" value="InterPro"/>
</dbReference>
<sequence>MSSNTAATTSSSVDTATLRSVRSLYNANEISVAMNVAKSRERCRWAAGYFCFLSLGSLGYWGIAKRFPVGVLLPLSAVGAYTLWEYDLGYGTKLHRMSQEAQNIQTKERYKYFGKY</sequence>
<feature type="transmembrane region" description="Helical" evidence="1">
    <location>
        <begin position="45"/>
        <end position="63"/>
    </location>
</feature>
<dbReference type="Pfam" id="PF10166">
    <property type="entry name" value="DUF2368"/>
    <property type="match status" value="1"/>
</dbReference>
<dbReference type="AlphaFoldDB" id="A0A6A5BV52"/>
<dbReference type="EMBL" id="VFQX01000012">
    <property type="protein sequence ID" value="KAF0981963.1"/>
    <property type="molecule type" value="Genomic_DNA"/>
</dbReference>
<dbReference type="GeneID" id="68119039"/>
<protein>
    <submittedName>
        <fullName evidence="2">Uncharacterized protein</fullName>
    </submittedName>
</protein>
<dbReference type="InterPro" id="IPR019319">
    <property type="entry name" value="Plg-R(KT)"/>
</dbReference>
<dbReference type="VEuPathDB" id="AmoebaDB:NF0049790"/>
<dbReference type="PANTHER" id="PTHR13411:SF6">
    <property type="entry name" value="PLASMINOGEN RECEPTOR (KT)"/>
    <property type="match status" value="1"/>
</dbReference>
<dbReference type="OMA" id="YNANEMT"/>
<comment type="caution">
    <text evidence="2">The sequence shown here is derived from an EMBL/GenBank/DDBJ whole genome shotgun (WGS) entry which is preliminary data.</text>
</comment>
<dbReference type="VEuPathDB" id="AmoebaDB:NfTy_021970"/>
<dbReference type="PANTHER" id="PTHR13411">
    <property type="entry name" value="PLASMINOGEN RECEPTOR (KT)"/>
    <property type="match status" value="1"/>
</dbReference>
<keyword evidence="1" id="KW-0812">Transmembrane</keyword>
<evidence type="ECO:0000256" key="1">
    <source>
        <dbReference type="SAM" id="Phobius"/>
    </source>
</evidence>
<organism evidence="2 3">
    <name type="scientific">Naegleria fowleri</name>
    <name type="common">Brain eating amoeba</name>
    <dbReference type="NCBI Taxonomy" id="5763"/>
    <lineage>
        <taxon>Eukaryota</taxon>
        <taxon>Discoba</taxon>
        <taxon>Heterolobosea</taxon>
        <taxon>Tetramitia</taxon>
        <taxon>Eutetramitia</taxon>
        <taxon>Vahlkampfiidae</taxon>
        <taxon>Naegleria</taxon>
    </lineage>
</organism>
<gene>
    <name evidence="2" type="ORF">FDP41_011824</name>
</gene>
<dbReference type="VEuPathDB" id="AmoebaDB:FDP41_011824"/>
<name>A0A6A5BV52_NAEFO</name>
<evidence type="ECO:0000313" key="3">
    <source>
        <dbReference type="Proteomes" id="UP000444721"/>
    </source>
</evidence>
<reference evidence="2 3" key="1">
    <citation type="journal article" date="2019" name="Sci. Rep.">
        <title>Nanopore sequencing improves the draft genome of the human pathogenic amoeba Naegleria fowleri.</title>
        <authorList>
            <person name="Liechti N."/>
            <person name="Schurch N."/>
            <person name="Bruggmann R."/>
            <person name="Wittwer M."/>
        </authorList>
    </citation>
    <scope>NUCLEOTIDE SEQUENCE [LARGE SCALE GENOMIC DNA]</scope>
    <source>
        <strain evidence="2 3">ATCC 30894</strain>
    </source>
</reference>
<accession>A0A6A5BV52</accession>
<keyword evidence="3" id="KW-1185">Reference proteome</keyword>
<keyword evidence="1" id="KW-0472">Membrane</keyword>
<dbReference type="RefSeq" id="XP_044566676.1">
    <property type="nucleotide sequence ID" value="XM_044702276.1"/>
</dbReference>
<dbReference type="OrthoDB" id="10256697at2759"/>